<dbReference type="EMBL" id="AP018174">
    <property type="protein sequence ID" value="BAY14677.1"/>
    <property type="molecule type" value="Genomic_DNA"/>
</dbReference>
<reference evidence="1 2" key="1">
    <citation type="submission" date="2017-06" db="EMBL/GenBank/DDBJ databases">
        <title>Genome sequencing of cyanobaciteial culture collection at National Institute for Environmental Studies (NIES).</title>
        <authorList>
            <person name="Hirose Y."/>
            <person name="Shimura Y."/>
            <person name="Fujisawa T."/>
            <person name="Nakamura Y."/>
            <person name="Kawachi M."/>
        </authorList>
    </citation>
    <scope>NUCLEOTIDE SEQUENCE [LARGE SCALE GENOMIC DNA]</scope>
    <source>
        <strain evidence="1 2">NIES-21</strain>
    </source>
</reference>
<name>A0A1Z4GB20_9CYAN</name>
<organism evidence="1 2">
    <name type="scientific">Anabaenopsis circularis NIES-21</name>
    <dbReference type="NCBI Taxonomy" id="1085406"/>
    <lineage>
        <taxon>Bacteria</taxon>
        <taxon>Bacillati</taxon>
        <taxon>Cyanobacteriota</taxon>
        <taxon>Cyanophyceae</taxon>
        <taxon>Nostocales</taxon>
        <taxon>Nodulariaceae</taxon>
        <taxon>Anabaenopsis</taxon>
    </lineage>
</organism>
<proteinExistence type="predicted"/>
<gene>
    <name evidence="1" type="ORF">NIES21_04350</name>
</gene>
<protein>
    <submittedName>
        <fullName evidence="1">Uncharacterized protein</fullName>
    </submittedName>
</protein>
<dbReference type="AlphaFoldDB" id="A0A1Z4GB20"/>
<dbReference type="OrthoDB" id="574596at2"/>
<evidence type="ECO:0000313" key="2">
    <source>
        <dbReference type="Proteomes" id="UP000218287"/>
    </source>
</evidence>
<dbReference type="Proteomes" id="UP000218287">
    <property type="component" value="Chromosome"/>
</dbReference>
<evidence type="ECO:0000313" key="1">
    <source>
        <dbReference type="EMBL" id="BAY14677.1"/>
    </source>
</evidence>
<accession>A0A1Z4GB20</accession>
<sequence length="129" mass="14879">MHWKKGGEANAEKPEEGDLLIVRQHAHVTHVVQFFNDTVYDDDSGYEFSIGRLVQIIWKANDLKNLPHNKEIFGCSITFPPNGKAHYLENISDFNKHWNKYGGLPGFQNYVTDVLNNKGEWLKPLIKLK</sequence>
<keyword evidence="2" id="KW-1185">Reference proteome</keyword>